<sequence length="156" mass="16644">MGKSRRGAVELSGQRLERGWGGGGGGIGEAGCWGVRRRLGGGPKGTGGWSFGRGLWWGGGEKVLGRKLKRCGGRMRKGKGSRNCEPRNPPKVDGTFITGTHLFSETFSKENSLKVLNGALQDGDVSLRITHCGVCYADVAWTRNLLNNSIYPVVPG</sequence>
<organism evidence="1 2">
    <name type="scientific">Dendrobium thyrsiflorum</name>
    <name type="common">Pinecone-like raceme dendrobium</name>
    <name type="synonym">Orchid</name>
    <dbReference type="NCBI Taxonomy" id="117978"/>
    <lineage>
        <taxon>Eukaryota</taxon>
        <taxon>Viridiplantae</taxon>
        <taxon>Streptophyta</taxon>
        <taxon>Embryophyta</taxon>
        <taxon>Tracheophyta</taxon>
        <taxon>Spermatophyta</taxon>
        <taxon>Magnoliopsida</taxon>
        <taxon>Liliopsida</taxon>
        <taxon>Asparagales</taxon>
        <taxon>Orchidaceae</taxon>
        <taxon>Epidendroideae</taxon>
        <taxon>Malaxideae</taxon>
        <taxon>Dendrobiinae</taxon>
        <taxon>Dendrobium</taxon>
    </lineage>
</organism>
<dbReference type="Gene3D" id="3.90.180.10">
    <property type="entry name" value="Medium-chain alcohol dehydrogenases, catalytic domain"/>
    <property type="match status" value="1"/>
</dbReference>
<evidence type="ECO:0000313" key="1">
    <source>
        <dbReference type="EMBL" id="KAL0913151.1"/>
    </source>
</evidence>
<dbReference type="AlphaFoldDB" id="A0ABD0USB1"/>
<dbReference type="SUPFAM" id="SSF50129">
    <property type="entry name" value="GroES-like"/>
    <property type="match status" value="1"/>
</dbReference>
<dbReference type="EMBL" id="JANQDX010000013">
    <property type="protein sequence ID" value="KAL0913151.1"/>
    <property type="molecule type" value="Genomic_DNA"/>
</dbReference>
<gene>
    <name evidence="1" type="ORF">M5K25_016587</name>
</gene>
<evidence type="ECO:0008006" key="3">
    <source>
        <dbReference type="Google" id="ProtNLM"/>
    </source>
</evidence>
<dbReference type="InterPro" id="IPR011032">
    <property type="entry name" value="GroES-like_sf"/>
</dbReference>
<protein>
    <recommendedName>
        <fullName evidence="3">Alcohol dehydrogenase N-terminal domain-containing protein</fullName>
    </recommendedName>
</protein>
<accession>A0ABD0USB1</accession>
<proteinExistence type="predicted"/>
<dbReference type="Proteomes" id="UP001552299">
    <property type="component" value="Unassembled WGS sequence"/>
</dbReference>
<comment type="caution">
    <text evidence="1">The sequence shown here is derived from an EMBL/GenBank/DDBJ whole genome shotgun (WGS) entry which is preliminary data.</text>
</comment>
<name>A0ABD0USB1_DENTH</name>
<evidence type="ECO:0000313" key="2">
    <source>
        <dbReference type="Proteomes" id="UP001552299"/>
    </source>
</evidence>
<keyword evidence="2" id="KW-1185">Reference proteome</keyword>
<reference evidence="1 2" key="1">
    <citation type="journal article" date="2024" name="Plant Biotechnol. J.">
        <title>Dendrobium thyrsiflorum genome and its molecular insights into genes involved in important horticultural traits.</title>
        <authorList>
            <person name="Chen B."/>
            <person name="Wang J.Y."/>
            <person name="Zheng P.J."/>
            <person name="Li K.L."/>
            <person name="Liang Y.M."/>
            <person name="Chen X.F."/>
            <person name="Zhang C."/>
            <person name="Zhao X."/>
            <person name="He X."/>
            <person name="Zhang G.Q."/>
            <person name="Liu Z.J."/>
            <person name="Xu Q."/>
        </authorList>
    </citation>
    <scope>NUCLEOTIDE SEQUENCE [LARGE SCALE GENOMIC DNA]</scope>
    <source>
        <strain evidence="1">GZMU011</strain>
    </source>
</reference>